<organism evidence="6 7">
    <name type="scientific">Xenopus laevis</name>
    <name type="common">African clawed frog</name>
    <dbReference type="NCBI Taxonomy" id="8355"/>
    <lineage>
        <taxon>Eukaryota</taxon>
        <taxon>Metazoa</taxon>
        <taxon>Chordata</taxon>
        <taxon>Craniata</taxon>
        <taxon>Vertebrata</taxon>
        <taxon>Euteleostomi</taxon>
        <taxon>Amphibia</taxon>
        <taxon>Batrachia</taxon>
        <taxon>Anura</taxon>
        <taxon>Pipoidea</taxon>
        <taxon>Pipidae</taxon>
        <taxon>Xenopodinae</taxon>
        <taxon>Xenopus</taxon>
        <taxon>Xenopus</taxon>
    </lineage>
</organism>
<keyword evidence="4" id="KW-0812">Transmembrane</keyword>
<reference evidence="7" key="1">
    <citation type="journal article" date="2016" name="Nature">
        <title>Genome evolution in the allotetraploid frog Xenopus laevis.</title>
        <authorList>
            <person name="Session A.M."/>
            <person name="Uno Y."/>
            <person name="Kwon T."/>
            <person name="Chapman J.A."/>
            <person name="Toyoda A."/>
            <person name="Takahashi S."/>
            <person name="Fukui A."/>
            <person name="Hikosaka A."/>
            <person name="Suzuki A."/>
            <person name="Kondo M."/>
            <person name="van Heeringen S.J."/>
            <person name="Quigley I."/>
            <person name="Heinz S."/>
            <person name="Ogino H."/>
            <person name="Ochi H."/>
            <person name="Hellsten U."/>
            <person name="Lyons J.B."/>
            <person name="Simakov O."/>
            <person name="Putnam N."/>
            <person name="Stites J."/>
            <person name="Kuroki Y."/>
            <person name="Tanaka T."/>
            <person name="Michiue T."/>
            <person name="Watanabe M."/>
            <person name="Bogdanovic O."/>
            <person name="Lister R."/>
            <person name="Georgiou G."/>
            <person name="Paranjpe S.S."/>
            <person name="van Kruijsbergen I."/>
            <person name="Shu S."/>
            <person name="Carlson J."/>
            <person name="Kinoshita T."/>
            <person name="Ohta Y."/>
            <person name="Mawaribuchi S."/>
            <person name="Jenkins J."/>
            <person name="Grimwood J."/>
            <person name="Schmutz J."/>
            <person name="Mitros T."/>
            <person name="Mozaffari S.V."/>
            <person name="Suzuki Y."/>
            <person name="Haramoto Y."/>
            <person name="Yamamoto T.S."/>
            <person name="Takagi C."/>
            <person name="Heald R."/>
            <person name="Miller K."/>
            <person name="Haudenschild C."/>
            <person name="Kitzman J."/>
            <person name="Nakayama T."/>
            <person name="Izutsu Y."/>
            <person name="Robert J."/>
            <person name="Fortriede J."/>
            <person name="Burns K."/>
            <person name="Lotay V."/>
            <person name="Karimi K."/>
            <person name="Yasuoka Y."/>
            <person name="Dichmann D.S."/>
            <person name="Flajnik M.F."/>
            <person name="Houston D.W."/>
            <person name="Shendure J."/>
            <person name="DuPasquier L."/>
            <person name="Vize P.D."/>
            <person name="Zorn A.M."/>
            <person name="Ito M."/>
            <person name="Marcotte E.M."/>
            <person name="Wallingford J.B."/>
            <person name="Ito Y."/>
            <person name="Asashima M."/>
            <person name="Ueno N."/>
            <person name="Matsuda Y."/>
            <person name="Veenstra G.J."/>
            <person name="Fujiyama A."/>
            <person name="Harland R.M."/>
            <person name="Taira M."/>
            <person name="Rokhsar D.S."/>
        </authorList>
    </citation>
    <scope>NUCLEOTIDE SEQUENCE [LARGE SCALE GENOMIC DNA]</scope>
    <source>
        <strain evidence="7">J</strain>
    </source>
</reference>
<dbReference type="SMART" id="SM00406">
    <property type="entry name" value="IGv"/>
    <property type="match status" value="1"/>
</dbReference>
<feature type="domain" description="Immunoglobulin V-set" evidence="5">
    <location>
        <begin position="42"/>
        <end position="122"/>
    </location>
</feature>
<dbReference type="InterPro" id="IPR050199">
    <property type="entry name" value="IgHV"/>
</dbReference>
<dbReference type="GO" id="GO:0019814">
    <property type="term" value="C:immunoglobulin complex"/>
    <property type="evidence" value="ECO:0007669"/>
    <property type="project" value="UniProtKB-KW"/>
</dbReference>
<dbReference type="SUPFAM" id="SSF48726">
    <property type="entry name" value="Immunoglobulin"/>
    <property type="match status" value="1"/>
</dbReference>
<keyword evidence="1" id="KW-0391">Immunity</keyword>
<dbReference type="Proteomes" id="UP000694892">
    <property type="component" value="Chromosome 1L"/>
</dbReference>
<dbReference type="InterPro" id="IPR013783">
    <property type="entry name" value="Ig-like_fold"/>
</dbReference>
<gene>
    <name evidence="6" type="ORF">XELAEV_18007095mg</name>
</gene>
<dbReference type="GO" id="GO:0005576">
    <property type="term" value="C:extracellular region"/>
    <property type="evidence" value="ECO:0007669"/>
    <property type="project" value="UniProtKB-ARBA"/>
</dbReference>
<evidence type="ECO:0000313" key="6">
    <source>
        <dbReference type="EMBL" id="OCU01305.1"/>
    </source>
</evidence>
<dbReference type="Gene3D" id="2.60.40.10">
    <property type="entry name" value="Immunoglobulins"/>
    <property type="match status" value="1"/>
</dbReference>
<protein>
    <recommendedName>
        <fullName evidence="5">Immunoglobulin V-set domain-containing protein</fullName>
    </recommendedName>
</protein>
<evidence type="ECO:0000256" key="3">
    <source>
        <dbReference type="ARBA" id="ARBA00043265"/>
    </source>
</evidence>
<dbReference type="AlphaFoldDB" id="A0A974DZU3"/>
<dbReference type="GO" id="GO:0002250">
    <property type="term" value="P:adaptive immune response"/>
    <property type="evidence" value="ECO:0007669"/>
    <property type="project" value="UniProtKB-KW"/>
</dbReference>
<feature type="transmembrane region" description="Helical" evidence="4">
    <location>
        <begin position="32"/>
        <end position="51"/>
    </location>
</feature>
<keyword evidence="2" id="KW-1064">Adaptive immunity</keyword>
<evidence type="ECO:0000256" key="1">
    <source>
        <dbReference type="ARBA" id="ARBA00022859"/>
    </source>
</evidence>
<sequence>MDKCYELQVEIKLGREFTGFTSVTNCIYNMNLMLFLLSFISTLPLSGALITDGSKIHAVDYIRQFSGTTFEFLAHINYAAGTALNPDLKSRLTLSRDTAKNEAYLEISGMTAGDTAMYYCAKHTVCDKLKGSEQILLNQSIHSLTDLLTVVNTFLNYYSAYSLAIQNIMH</sequence>
<dbReference type="InterPro" id="IPR013106">
    <property type="entry name" value="Ig_V-set"/>
</dbReference>
<accession>A0A974DZU3</accession>
<proteinExistence type="predicted"/>
<dbReference type="EMBL" id="CM004466">
    <property type="protein sequence ID" value="OCU01305.1"/>
    <property type="molecule type" value="Genomic_DNA"/>
</dbReference>
<keyword evidence="4" id="KW-1133">Transmembrane helix</keyword>
<dbReference type="InterPro" id="IPR036179">
    <property type="entry name" value="Ig-like_dom_sf"/>
</dbReference>
<keyword evidence="4" id="KW-0472">Membrane</keyword>
<evidence type="ECO:0000259" key="5">
    <source>
        <dbReference type="SMART" id="SM00406"/>
    </source>
</evidence>
<evidence type="ECO:0000256" key="4">
    <source>
        <dbReference type="SAM" id="Phobius"/>
    </source>
</evidence>
<evidence type="ECO:0000256" key="2">
    <source>
        <dbReference type="ARBA" id="ARBA00023130"/>
    </source>
</evidence>
<name>A0A974DZU3_XENLA</name>
<evidence type="ECO:0000313" key="7">
    <source>
        <dbReference type="Proteomes" id="UP000694892"/>
    </source>
</evidence>
<keyword evidence="3" id="KW-1280">Immunoglobulin</keyword>
<dbReference type="PANTHER" id="PTHR23266">
    <property type="entry name" value="IMMUNOGLOBULIN HEAVY CHAIN"/>
    <property type="match status" value="1"/>
</dbReference>